<evidence type="ECO:0000313" key="2">
    <source>
        <dbReference type="EMBL" id="SCU88169.1"/>
    </source>
</evidence>
<gene>
    <name evidence="2" type="ORF">CNECB9_4820015</name>
</gene>
<proteinExistence type="predicted"/>
<dbReference type="CDD" id="cd00829">
    <property type="entry name" value="SCP-x_thiolase"/>
    <property type="match status" value="1"/>
</dbReference>
<feature type="domain" description="Thiolase C-terminal" evidence="1">
    <location>
        <begin position="251"/>
        <end position="390"/>
    </location>
</feature>
<dbReference type="GO" id="GO:0003988">
    <property type="term" value="F:acetyl-CoA C-acyltransferase activity"/>
    <property type="evidence" value="ECO:0007669"/>
    <property type="project" value="UniProtKB-ARBA"/>
</dbReference>
<dbReference type="Gene3D" id="3.40.47.10">
    <property type="match status" value="1"/>
</dbReference>
<dbReference type="NCBIfam" id="NF004811">
    <property type="entry name" value="PRK06158.1"/>
    <property type="match status" value="1"/>
</dbReference>
<dbReference type="InterPro" id="IPR055140">
    <property type="entry name" value="Thiolase_C_2"/>
</dbReference>
<dbReference type="PANTHER" id="PTHR42870:SF1">
    <property type="entry name" value="NON-SPECIFIC LIPID-TRANSFER PROTEIN-LIKE 2"/>
    <property type="match status" value="1"/>
</dbReference>
<name>A0A1K0ILZ8_CUPNE</name>
<sequence length="391" mass="41895">MDMDPKALSGRYAIAGVGEAGMGKAQPGDTALSLQCEAARLAILDAGLKPADIDAVFAHWDDRAAGLLVTEYMGLQPRYVDSTVVGGQSNLTHIAHAMAAMEAGLCNVALITYGSTQRLDRSRARGGHAQDARLPPGQFVQPYGMLSPIGFYAMQARLHMHRYGTRAEDLGEVALAARRWAQRNPNAVAREPLTMADYLASPMVADPLRKLDICQVTDSAGAMVLVRTERARDLRRPPVLVQGFAEQYIQHATPFGMDDWIDNGVLAEMGRLALERAGLSRTEIDIVQIYDAFTSNVLIGLEELGFCGRGESGAFVRGGRIAPGGEFPLNTSGGGLSFNHGGMFGMPLMIESVRQLRGDCGERQVPGARNCLVQAGGLVMSAYMVMVLGTA</sequence>
<protein>
    <recommendedName>
        <fullName evidence="1">Thiolase C-terminal domain-containing protein</fullName>
    </recommendedName>
</protein>
<dbReference type="EMBL" id="FMSH01000426">
    <property type="protein sequence ID" value="SCU88169.1"/>
    <property type="molecule type" value="Genomic_DNA"/>
</dbReference>
<dbReference type="PANTHER" id="PTHR42870">
    <property type="entry name" value="ACETYL-COA C-ACETYLTRANSFERASE"/>
    <property type="match status" value="1"/>
</dbReference>
<dbReference type="SUPFAM" id="SSF53901">
    <property type="entry name" value="Thiolase-like"/>
    <property type="match status" value="2"/>
</dbReference>
<reference evidence="2" key="1">
    <citation type="submission" date="2016-09" db="EMBL/GenBank/DDBJ databases">
        <authorList>
            <person name="Capua I."/>
            <person name="De Benedictis P."/>
            <person name="Joannis T."/>
            <person name="Lombin L.H."/>
            <person name="Cattoli G."/>
        </authorList>
    </citation>
    <scope>NUCLEOTIDE SEQUENCE</scope>
    <source>
        <strain evidence="2">B9</strain>
    </source>
</reference>
<organism evidence="2">
    <name type="scientific">Cupriavidus necator</name>
    <name type="common">Alcaligenes eutrophus</name>
    <name type="synonym">Ralstonia eutropha</name>
    <dbReference type="NCBI Taxonomy" id="106590"/>
    <lineage>
        <taxon>Bacteria</taxon>
        <taxon>Pseudomonadati</taxon>
        <taxon>Pseudomonadota</taxon>
        <taxon>Betaproteobacteria</taxon>
        <taxon>Burkholderiales</taxon>
        <taxon>Burkholderiaceae</taxon>
        <taxon>Cupriavidus</taxon>
    </lineage>
</organism>
<dbReference type="InterPro" id="IPR002155">
    <property type="entry name" value="Thiolase"/>
</dbReference>
<dbReference type="PIRSF" id="PIRSF000429">
    <property type="entry name" value="Ac-CoA_Ac_transf"/>
    <property type="match status" value="1"/>
</dbReference>
<dbReference type="Pfam" id="PF22691">
    <property type="entry name" value="Thiolase_C_1"/>
    <property type="match status" value="1"/>
</dbReference>
<dbReference type="AlphaFoldDB" id="A0A1K0ILZ8"/>
<dbReference type="InterPro" id="IPR016039">
    <property type="entry name" value="Thiolase-like"/>
</dbReference>
<accession>A0A1K0ILZ8</accession>
<evidence type="ECO:0000259" key="1">
    <source>
        <dbReference type="Pfam" id="PF22691"/>
    </source>
</evidence>